<dbReference type="SMART" id="SM00066">
    <property type="entry name" value="GAL4"/>
    <property type="match status" value="1"/>
</dbReference>
<proteinExistence type="predicted"/>
<dbReference type="GeneID" id="43602883"/>
<evidence type="ECO:0000256" key="1">
    <source>
        <dbReference type="ARBA" id="ARBA00022723"/>
    </source>
</evidence>
<dbReference type="STRING" id="2656787.A0A370TA56"/>
<evidence type="ECO:0000313" key="7">
    <source>
        <dbReference type="Proteomes" id="UP000254866"/>
    </source>
</evidence>
<keyword evidence="1" id="KW-0479">Metal-binding</keyword>
<dbReference type="SUPFAM" id="SSF57701">
    <property type="entry name" value="Zn2/Cys6 DNA-binding domain"/>
    <property type="match status" value="1"/>
</dbReference>
<evidence type="ECO:0000259" key="4">
    <source>
        <dbReference type="PROSITE" id="PS50048"/>
    </source>
</evidence>
<dbReference type="GO" id="GO:0000981">
    <property type="term" value="F:DNA-binding transcription factor activity, RNA polymerase II-specific"/>
    <property type="evidence" value="ECO:0007669"/>
    <property type="project" value="InterPro"/>
</dbReference>
<reference evidence="6 7" key="1">
    <citation type="journal article" date="2018" name="IMA Fungus">
        <title>IMA Genome-F 9: Draft genome sequence of Annulohypoxylon stygium, Aspergillus mulundensis, Berkeleyomyces basicola (syn. Thielaviopsis basicola), Ceratocystis smalleyi, two Cercospora beticola strains, Coleophoma cylindrospora, Fusarium fracticaudum, Phialophora cf. hyalina, and Morchella septimelata.</title>
        <authorList>
            <person name="Wingfield B.D."/>
            <person name="Bills G.F."/>
            <person name="Dong Y."/>
            <person name="Huang W."/>
            <person name="Nel W.J."/>
            <person name="Swalarsk-Parry B.S."/>
            <person name="Vaghefi N."/>
            <person name="Wilken P.M."/>
            <person name="An Z."/>
            <person name="de Beer Z.W."/>
            <person name="De Vos L."/>
            <person name="Chen L."/>
            <person name="Duong T.A."/>
            <person name="Gao Y."/>
            <person name="Hammerbacher A."/>
            <person name="Kikkert J.R."/>
            <person name="Li Y."/>
            <person name="Li H."/>
            <person name="Li K."/>
            <person name="Li Q."/>
            <person name="Liu X."/>
            <person name="Ma X."/>
            <person name="Naidoo K."/>
            <person name="Pethybridge S.J."/>
            <person name="Sun J."/>
            <person name="Steenkamp E.T."/>
            <person name="van der Nest M.A."/>
            <person name="van Wyk S."/>
            <person name="Wingfield M.J."/>
            <person name="Xiong C."/>
            <person name="Yue Q."/>
            <person name="Zhang X."/>
        </authorList>
    </citation>
    <scope>NUCLEOTIDE SEQUENCE [LARGE SCALE GENOMIC DNA]</scope>
    <source>
        <strain evidence="6 7">BP 5553</strain>
    </source>
</reference>
<dbReference type="Pfam" id="PF00172">
    <property type="entry name" value="Zn_clus"/>
    <property type="match status" value="1"/>
</dbReference>
<dbReference type="RefSeq" id="XP_031865065.1">
    <property type="nucleotide sequence ID" value="XM_032018657.1"/>
</dbReference>
<dbReference type="SUPFAM" id="SSF52833">
    <property type="entry name" value="Thioredoxin-like"/>
    <property type="match status" value="1"/>
</dbReference>
<feature type="domain" description="Thioredoxin" evidence="5">
    <location>
        <begin position="1"/>
        <end position="123"/>
    </location>
</feature>
<dbReference type="PANTHER" id="PTHR47431">
    <property type="entry name" value="ZN(II)2CYS6 TRANSCRIPTION FACTOR (EUROFUNG)-RELATED"/>
    <property type="match status" value="1"/>
</dbReference>
<dbReference type="CDD" id="cd00067">
    <property type="entry name" value="GAL4"/>
    <property type="match status" value="1"/>
</dbReference>
<evidence type="ECO:0000256" key="2">
    <source>
        <dbReference type="ARBA" id="ARBA00023242"/>
    </source>
</evidence>
<sequence>MIDELRDTESYRAELRKSGVVVIDFYSTQCPPCKAVAPLYEKIAENRENQDFRFFKANYTQPFPPNSFTNGNLVANICGVQGRPGSVAGEGSKPAIPGADFRPGEVFREPAEQLTDAGASAGAVCYGQAFVILLLGLAENQYSHANLISTTNTAGTCESTETPATSTPGHLSFLALPPGAWRVSYGMHDDTLAFSRRHSAANRPTALACAECRKKHLKCDSKRPECARCVDTRSVCSYEVSRRGHRGTASRSRHTSENGRSPESQRISGSVVQQSLPQIRLLPKPMGLMPVPDQEQREPERRSQLQLHQQQPPPQPQPHQQQQSQPHQQQQPQHNEQQQGHPRSQSLPQSPHVPSFDGGFQNQVTGSDASSSPFPRNLYDEQLVNLFYNNFHPAHPILVPRSFFVGRAYPRYLRQVVHFIGSHFSTTVSSDSLLASVVEELQDENQKTSAMVQARLLCSIALHARNETKDAQALLKNAIGLAIDLGMHQRFYGTIPMVLEARERESMRRTWWELFITDSYFAALYRLEGFKSSTGYNNVLLPCEESEYMSESPVFNPPSLSQFEARIFAVEEREFSSFCYRIEAVRILSRVISVAGTNSLHIDQVQAIDNVIAGWTHHLTPAKADIINHYGEGDELLFQAHMIVQYAGMFLHFPRSDLISTIPDSAIACAQSETLVPPTSPQHLHGIKAVEASKELANLAALRLPVQRHTPFFICGLVSSAIVQLSASAKHGTYCIEQHRDRVSLIIGVLRTLSKNWALAQAALHELKQVAGEVLQISPGLASESLQDDQSSAVGFHPVIDNSWLNSIDFEGVQGLLQFGSDLVFPNTI</sequence>
<dbReference type="GO" id="GO:0003677">
    <property type="term" value="F:DNA binding"/>
    <property type="evidence" value="ECO:0007669"/>
    <property type="project" value="InterPro"/>
</dbReference>
<dbReference type="CDD" id="cd02947">
    <property type="entry name" value="TRX_family"/>
    <property type="match status" value="1"/>
</dbReference>
<organism evidence="6 7">
    <name type="scientific">Venustampulla echinocandica</name>
    <dbReference type="NCBI Taxonomy" id="2656787"/>
    <lineage>
        <taxon>Eukaryota</taxon>
        <taxon>Fungi</taxon>
        <taxon>Dikarya</taxon>
        <taxon>Ascomycota</taxon>
        <taxon>Pezizomycotina</taxon>
        <taxon>Leotiomycetes</taxon>
        <taxon>Helotiales</taxon>
        <taxon>Pleuroascaceae</taxon>
        <taxon>Venustampulla</taxon>
    </lineage>
</organism>
<feature type="domain" description="Zn(2)-C6 fungal-type" evidence="4">
    <location>
        <begin position="208"/>
        <end position="238"/>
    </location>
</feature>
<dbReference type="PROSITE" id="PS00463">
    <property type="entry name" value="ZN2_CY6_FUNGAL_1"/>
    <property type="match status" value="1"/>
</dbReference>
<evidence type="ECO:0000259" key="5">
    <source>
        <dbReference type="PROSITE" id="PS51352"/>
    </source>
</evidence>
<dbReference type="AlphaFoldDB" id="A0A370TA56"/>
<gene>
    <name evidence="6" type="ORF">BP5553_10034</name>
</gene>
<dbReference type="OrthoDB" id="10067394at2759"/>
<dbReference type="InterPro" id="IPR013766">
    <property type="entry name" value="Thioredoxin_domain"/>
</dbReference>
<feature type="compositionally biased region" description="Low complexity" evidence="3">
    <location>
        <begin position="318"/>
        <end position="342"/>
    </location>
</feature>
<dbReference type="PANTHER" id="PTHR47431:SF2">
    <property type="entry name" value="ZN(II)2CYS6 TRANSCRIPTION FACTOR (EUROFUNG)"/>
    <property type="match status" value="1"/>
</dbReference>
<feature type="compositionally biased region" description="Polar residues" evidence="3">
    <location>
        <begin position="258"/>
        <end position="277"/>
    </location>
</feature>
<dbReference type="InterPro" id="IPR007219">
    <property type="entry name" value="XnlR_reg_dom"/>
</dbReference>
<feature type="compositionally biased region" description="Polar residues" evidence="3">
    <location>
        <begin position="360"/>
        <end position="373"/>
    </location>
</feature>
<accession>A0A370TA56</accession>
<dbReference type="Gene3D" id="3.40.30.10">
    <property type="entry name" value="Glutaredoxin"/>
    <property type="match status" value="1"/>
</dbReference>
<comment type="caution">
    <text evidence="6">The sequence shown here is derived from an EMBL/GenBank/DDBJ whole genome shotgun (WGS) entry which is preliminary data.</text>
</comment>
<dbReference type="PROSITE" id="PS51352">
    <property type="entry name" value="THIOREDOXIN_2"/>
    <property type="match status" value="1"/>
</dbReference>
<feature type="compositionally biased region" description="Basic and acidic residues" evidence="3">
    <location>
        <begin position="294"/>
        <end position="303"/>
    </location>
</feature>
<dbReference type="EMBL" id="NPIC01000014">
    <property type="protein sequence ID" value="RDL30689.1"/>
    <property type="molecule type" value="Genomic_DNA"/>
</dbReference>
<protein>
    <recommendedName>
        <fullName evidence="8">Zn(2)-C6 fungal-type domain-containing protein</fullName>
    </recommendedName>
</protein>
<evidence type="ECO:0000256" key="3">
    <source>
        <dbReference type="SAM" id="MobiDB-lite"/>
    </source>
</evidence>
<keyword evidence="7" id="KW-1185">Reference proteome</keyword>
<dbReference type="Pfam" id="PF04082">
    <property type="entry name" value="Fungal_trans"/>
    <property type="match status" value="1"/>
</dbReference>
<dbReference type="InterPro" id="IPR036864">
    <property type="entry name" value="Zn2-C6_fun-type_DNA-bd_sf"/>
</dbReference>
<dbReference type="Proteomes" id="UP000254866">
    <property type="component" value="Unassembled WGS sequence"/>
</dbReference>
<keyword evidence="2" id="KW-0539">Nucleus</keyword>
<feature type="region of interest" description="Disordered" evidence="3">
    <location>
        <begin position="240"/>
        <end position="373"/>
    </location>
</feature>
<dbReference type="Gene3D" id="4.10.240.10">
    <property type="entry name" value="Zn(2)-C6 fungal-type DNA-binding domain"/>
    <property type="match status" value="1"/>
</dbReference>
<feature type="compositionally biased region" description="Basic residues" evidence="3">
    <location>
        <begin position="243"/>
        <end position="253"/>
    </location>
</feature>
<dbReference type="SUPFAM" id="SSF81995">
    <property type="entry name" value="beta-sandwich domain of Sec23/24"/>
    <property type="match status" value="1"/>
</dbReference>
<dbReference type="GO" id="GO:0006351">
    <property type="term" value="P:DNA-templated transcription"/>
    <property type="evidence" value="ECO:0007669"/>
    <property type="project" value="InterPro"/>
</dbReference>
<dbReference type="PROSITE" id="PS50048">
    <property type="entry name" value="ZN2_CY6_FUNGAL_2"/>
    <property type="match status" value="1"/>
</dbReference>
<name>A0A370TA56_9HELO</name>
<dbReference type="InterPro" id="IPR001138">
    <property type="entry name" value="Zn2Cys6_DnaBD"/>
</dbReference>
<dbReference type="GO" id="GO:0008270">
    <property type="term" value="F:zinc ion binding"/>
    <property type="evidence" value="ECO:0007669"/>
    <property type="project" value="InterPro"/>
</dbReference>
<evidence type="ECO:0000313" key="6">
    <source>
        <dbReference type="EMBL" id="RDL30689.1"/>
    </source>
</evidence>
<dbReference type="Pfam" id="PF00085">
    <property type="entry name" value="Thioredoxin"/>
    <property type="match status" value="1"/>
</dbReference>
<dbReference type="InterPro" id="IPR036249">
    <property type="entry name" value="Thioredoxin-like_sf"/>
</dbReference>
<evidence type="ECO:0008006" key="8">
    <source>
        <dbReference type="Google" id="ProtNLM"/>
    </source>
</evidence>
<dbReference type="CDD" id="cd12148">
    <property type="entry name" value="fungal_TF_MHR"/>
    <property type="match status" value="1"/>
</dbReference>